<proteinExistence type="predicted"/>
<reference evidence="1 2" key="1">
    <citation type="journal article" date="2019" name="Genome Biol. Evol.">
        <title>Insights into the evolution of the New World diploid cottons (Gossypium, subgenus Houzingenia) based on genome sequencing.</title>
        <authorList>
            <person name="Grover C.E."/>
            <person name="Arick M.A. 2nd"/>
            <person name="Thrash A."/>
            <person name="Conover J.L."/>
            <person name="Sanders W.S."/>
            <person name="Peterson D.G."/>
            <person name="Frelichowski J.E."/>
            <person name="Scheffler J.A."/>
            <person name="Scheffler B.E."/>
            <person name="Wendel J.F."/>
        </authorList>
    </citation>
    <scope>NUCLEOTIDE SEQUENCE [LARGE SCALE GENOMIC DNA]</scope>
    <source>
        <strain evidence="1">0</strain>
        <tissue evidence="1">Leaf</tissue>
    </source>
</reference>
<feature type="non-terminal residue" evidence="1">
    <location>
        <position position="32"/>
    </location>
</feature>
<gene>
    <name evidence="1" type="ORF">Gohar_002328</name>
</gene>
<name>A0A7J9HLQ1_9ROSI</name>
<organism evidence="1 2">
    <name type="scientific">Gossypium harknessii</name>
    <dbReference type="NCBI Taxonomy" id="34285"/>
    <lineage>
        <taxon>Eukaryota</taxon>
        <taxon>Viridiplantae</taxon>
        <taxon>Streptophyta</taxon>
        <taxon>Embryophyta</taxon>
        <taxon>Tracheophyta</taxon>
        <taxon>Spermatophyta</taxon>
        <taxon>Magnoliopsida</taxon>
        <taxon>eudicotyledons</taxon>
        <taxon>Gunneridae</taxon>
        <taxon>Pentapetalae</taxon>
        <taxon>rosids</taxon>
        <taxon>malvids</taxon>
        <taxon>Malvales</taxon>
        <taxon>Malvaceae</taxon>
        <taxon>Malvoideae</taxon>
        <taxon>Gossypium</taxon>
    </lineage>
</organism>
<dbReference type="EMBL" id="JABFAD010000010">
    <property type="protein sequence ID" value="MBA0810324.1"/>
    <property type="molecule type" value="Genomic_DNA"/>
</dbReference>
<dbReference type="Proteomes" id="UP000593560">
    <property type="component" value="Unassembled WGS sequence"/>
</dbReference>
<evidence type="ECO:0000313" key="1">
    <source>
        <dbReference type="EMBL" id="MBA0810324.1"/>
    </source>
</evidence>
<dbReference type="AlphaFoldDB" id="A0A7J9HLQ1"/>
<keyword evidence="2" id="KW-1185">Reference proteome</keyword>
<protein>
    <submittedName>
        <fullName evidence="1">Uncharacterized protein</fullName>
    </submittedName>
</protein>
<sequence length="32" mass="3612">MTILSILPTTFLPSRNYIVLRILQTSSTLSMT</sequence>
<evidence type="ECO:0000313" key="2">
    <source>
        <dbReference type="Proteomes" id="UP000593560"/>
    </source>
</evidence>
<accession>A0A7J9HLQ1</accession>
<comment type="caution">
    <text evidence="1">The sequence shown here is derived from an EMBL/GenBank/DDBJ whole genome shotgun (WGS) entry which is preliminary data.</text>
</comment>